<feature type="transmembrane region" description="Helical" evidence="1">
    <location>
        <begin position="7"/>
        <end position="31"/>
    </location>
</feature>
<evidence type="ECO:0000313" key="2">
    <source>
        <dbReference type="EMBL" id="RML95743.1"/>
    </source>
</evidence>
<comment type="caution">
    <text evidence="2">The sequence shown here is derived from an EMBL/GenBank/DDBJ whole genome shotgun (WGS) entry which is preliminary data.</text>
</comment>
<keyword evidence="1" id="KW-1133">Transmembrane helix</keyword>
<gene>
    <name evidence="2" type="ORF">ALQ86_200069</name>
</gene>
<keyword evidence="1" id="KW-0812">Transmembrane</keyword>
<protein>
    <submittedName>
        <fullName evidence="2">Uncharacterized protein</fullName>
    </submittedName>
</protein>
<evidence type="ECO:0000256" key="1">
    <source>
        <dbReference type="SAM" id="Phobius"/>
    </source>
</evidence>
<dbReference type="Proteomes" id="UP000272627">
    <property type="component" value="Unassembled WGS sequence"/>
</dbReference>
<reference evidence="2 3" key="1">
    <citation type="submission" date="2018-08" db="EMBL/GenBank/DDBJ databases">
        <title>Recombination of ecologically and evolutionarily significant loci maintains genetic cohesion in the Pseudomonas syringae species complex.</title>
        <authorList>
            <person name="Dillon M."/>
            <person name="Thakur S."/>
            <person name="Almeida R.N.D."/>
            <person name="Weir B.S."/>
            <person name="Guttman D.S."/>
        </authorList>
    </citation>
    <scope>NUCLEOTIDE SEQUENCE [LARGE SCALE GENOMIC DNA]</scope>
    <source>
        <strain evidence="2 3">ICMP 8636</strain>
    </source>
</reference>
<name>A0A3M3A5I1_PSEA0</name>
<keyword evidence="1" id="KW-0472">Membrane</keyword>
<accession>A0A3M3A5I1</accession>
<sequence>MGTHLRLIVSVILTGILLDHVIVRHLVWIGYMEHILTSTMVDPASRIQHLINELFITYDPHRIATFGVGSGWGRNDTLSFSPLGQRYSPVRHTCAQPSGEVCAKSSGGTSSSSFRRSGFCRNFRLPT</sequence>
<organism evidence="2 3">
    <name type="scientific">Pseudomonas amygdali pv. eriobotryae</name>
    <dbReference type="NCBI Taxonomy" id="129137"/>
    <lineage>
        <taxon>Bacteria</taxon>
        <taxon>Pseudomonadati</taxon>
        <taxon>Pseudomonadota</taxon>
        <taxon>Gammaproteobacteria</taxon>
        <taxon>Pseudomonadales</taxon>
        <taxon>Pseudomonadaceae</taxon>
        <taxon>Pseudomonas</taxon>
        <taxon>Pseudomonas amygdali</taxon>
    </lineage>
</organism>
<evidence type="ECO:0000313" key="3">
    <source>
        <dbReference type="Proteomes" id="UP000272627"/>
    </source>
</evidence>
<proteinExistence type="predicted"/>
<dbReference type="AlphaFoldDB" id="A0A3M3A5I1"/>
<dbReference type="EMBL" id="RBOA01000445">
    <property type="protein sequence ID" value="RML95743.1"/>
    <property type="molecule type" value="Genomic_DNA"/>
</dbReference>